<dbReference type="InterPro" id="IPR000073">
    <property type="entry name" value="AB_hydrolase_1"/>
</dbReference>
<evidence type="ECO:0000259" key="1">
    <source>
        <dbReference type="Pfam" id="PF12697"/>
    </source>
</evidence>
<dbReference type="PANTHER" id="PTHR43798">
    <property type="entry name" value="MONOACYLGLYCEROL LIPASE"/>
    <property type="match status" value="1"/>
</dbReference>
<feature type="domain" description="AB hydrolase-1" evidence="1">
    <location>
        <begin position="43"/>
        <end position="292"/>
    </location>
</feature>
<dbReference type="InterPro" id="IPR029058">
    <property type="entry name" value="AB_hydrolase_fold"/>
</dbReference>
<dbReference type="SUPFAM" id="SSF53474">
    <property type="entry name" value="alpha/beta-Hydrolases"/>
    <property type="match status" value="1"/>
</dbReference>
<dbReference type="PANTHER" id="PTHR43798:SF33">
    <property type="entry name" value="HYDROLASE, PUTATIVE (AFU_ORTHOLOGUE AFUA_2G14860)-RELATED"/>
    <property type="match status" value="1"/>
</dbReference>
<dbReference type="Gene3D" id="3.40.50.1820">
    <property type="entry name" value="alpha/beta hydrolase"/>
    <property type="match status" value="1"/>
</dbReference>
<dbReference type="AlphaFoldDB" id="A0A1M6VU34"/>
<keyword evidence="3" id="KW-1185">Reference proteome</keyword>
<accession>A0A1M6VU34</accession>
<organism evidence="2 3">
    <name type="scientific">Pseudonocardia thermophila</name>
    <dbReference type="NCBI Taxonomy" id="1848"/>
    <lineage>
        <taxon>Bacteria</taxon>
        <taxon>Bacillati</taxon>
        <taxon>Actinomycetota</taxon>
        <taxon>Actinomycetes</taxon>
        <taxon>Pseudonocardiales</taxon>
        <taxon>Pseudonocardiaceae</taxon>
        <taxon>Pseudonocardia</taxon>
    </lineage>
</organism>
<dbReference type="PRINTS" id="PR00111">
    <property type="entry name" value="ABHYDROLASE"/>
</dbReference>
<protein>
    <submittedName>
        <fullName evidence="2">Pimeloyl-ACP methyl ester carboxylesterase</fullName>
    </submittedName>
</protein>
<name>A0A1M6VU34_PSETH</name>
<dbReference type="GO" id="GO:0016020">
    <property type="term" value="C:membrane"/>
    <property type="evidence" value="ECO:0007669"/>
    <property type="project" value="TreeGrafter"/>
</dbReference>
<dbReference type="STRING" id="1848.SAMN05443637_11359"/>
<proteinExistence type="predicted"/>
<reference evidence="2 3" key="1">
    <citation type="submission" date="2016-11" db="EMBL/GenBank/DDBJ databases">
        <authorList>
            <person name="Jaros S."/>
            <person name="Januszkiewicz K."/>
            <person name="Wedrychowicz H."/>
        </authorList>
    </citation>
    <scope>NUCLEOTIDE SEQUENCE [LARGE SCALE GENOMIC DNA]</scope>
    <source>
        <strain evidence="2 3">DSM 43832</strain>
    </source>
</reference>
<dbReference type="OrthoDB" id="5431692at2"/>
<dbReference type="InterPro" id="IPR000639">
    <property type="entry name" value="Epox_hydrolase-like"/>
</dbReference>
<sequence>MPADRTPYGEIVARAPVDAITVTVRGTPTTVWRYGAVEPRSTIVFLHGFRGDHHGLEPIVAHLVDADAGLRVLVPDLPGFGATPPLPSERHDVDGYARWTRELMAAFDGDVVLAGHSFGSIVAAATAAEDATGIAALVLVNPIASRALEGPRAASRWITAAFHRLAGALPEPVGEALLRHPLVGRISGLALMTTRDRDLRRWIHAEHGRYFAGFANRAVLLEAFEASVGHDVAQYAPAVKVPVLLIAGERDDLAPADAQRALLPLFPDARLVLLPGTGHLAHYEQPAEIAAALAEVVP</sequence>
<dbReference type="RefSeq" id="WP_073458159.1">
    <property type="nucleotide sequence ID" value="NZ_CALGVN010000006.1"/>
</dbReference>
<dbReference type="EMBL" id="FRAP01000013">
    <property type="protein sequence ID" value="SHK85062.1"/>
    <property type="molecule type" value="Genomic_DNA"/>
</dbReference>
<dbReference type="GO" id="GO:0003824">
    <property type="term" value="F:catalytic activity"/>
    <property type="evidence" value="ECO:0007669"/>
    <property type="project" value="InterPro"/>
</dbReference>
<dbReference type="Pfam" id="PF12697">
    <property type="entry name" value="Abhydrolase_6"/>
    <property type="match status" value="1"/>
</dbReference>
<gene>
    <name evidence="2" type="ORF">SAMN05443637_11359</name>
</gene>
<evidence type="ECO:0000313" key="2">
    <source>
        <dbReference type="EMBL" id="SHK85062.1"/>
    </source>
</evidence>
<evidence type="ECO:0000313" key="3">
    <source>
        <dbReference type="Proteomes" id="UP000184363"/>
    </source>
</evidence>
<dbReference type="Proteomes" id="UP000184363">
    <property type="component" value="Unassembled WGS sequence"/>
</dbReference>
<dbReference type="InterPro" id="IPR050266">
    <property type="entry name" value="AB_hydrolase_sf"/>
</dbReference>
<dbReference type="PRINTS" id="PR00412">
    <property type="entry name" value="EPOXHYDRLASE"/>
</dbReference>